<dbReference type="AlphaFoldDB" id="A0A9P4P2M4"/>
<proteinExistence type="predicted"/>
<dbReference type="Proteomes" id="UP000800235">
    <property type="component" value="Unassembled WGS sequence"/>
</dbReference>
<reference evidence="1" key="1">
    <citation type="journal article" date="2020" name="Stud. Mycol.">
        <title>101 Dothideomycetes genomes: a test case for predicting lifestyles and emergence of pathogens.</title>
        <authorList>
            <person name="Haridas S."/>
            <person name="Albert R."/>
            <person name="Binder M."/>
            <person name="Bloem J."/>
            <person name="Labutti K."/>
            <person name="Salamov A."/>
            <person name="Andreopoulos B."/>
            <person name="Baker S."/>
            <person name="Barry K."/>
            <person name="Bills G."/>
            <person name="Bluhm B."/>
            <person name="Cannon C."/>
            <person name="Castanera R."/>
            <person name="Culley D."/>
            <person name="Daum C."/>
            <person name="Ezra D."/>
            <person name="Gonzalez J."/>
            <person name="Henrissat B."/>
            <person name="Kuo A."/>
            <person name="Liang C."/>
            <person name="Lipzen A."/>
            <person name="Lutzoni F."/>
            <person name="Magnuson J."/>
            <person name="Mondo S."/>
            <person name="Nolan M."/>
            <person name="Ohm R."/>
            <person name="Pangilinan J."/>
            <person name="Park H.-J."/>
            <person name="Ramirez L."/>
            <person name="Alfaro M."/>
            <person name="Sun H."/>
            <person name="Tritt A."/>
            <person name="Yoshinaga Y."/>
            <person name="Zwiers L.-H."/>
            <person name="Turgeon B."/>
            <person name="Goodwin S."/>
            <person name="Spatafora J."/>
            <person name="Crous P."/>
            <person name="Grigoriev I."/>
        </authorList>
    </citation>
    <scope>NUCLEOTIDE SEQUENCE</scope>
    <source>
        <strain evidence="1">CBS 130266</strain>
    </source>
</reference>
<organism evidence="1 2">
    <name type="scientific">Tothia fuscella</name>
    <dbReference type="NCBI Taxonomy" id="1048955"/>
    <lineage>
        <taxon>Eukaryota</taxon>
        <taxon>Fungi</taxon>
        <taxon>Dikarya</taxon>
        <taxon>Ascomycota</taxon>
        <taxon>Pezizomycotina</taxon>
        <taxon>Dothideomycetes</taxon>
        <taxon>Pleosporomycetidae</taxon>
        <taxon>Venturiales</taxon>
        <taxon>Cylindrosympodiaceae</taxon>
        <taxon>Tothia</taxon>
    </lineage>
</organism>
<protein>
    <submittedName>
        <fullName evidence="1">Uncharacterized protein</fullName>
    </submittedName>
</protein>
<accession>A0A9P4P2M4</accession>
<dbReference type="EMBL" id="MU007009">
    <property type="protein sequence ID" value="KAF2437155.1"/>
    <property type="molecule type" value="Genomic_DNA"/>
</dbReference>
<gene>
    <name evidence="1" type="ORF">EJ08DRAFT_577628</name>
</gene>
<name>A0A9P4P2M4_9PEZI</name>
<dbReference type="OrthoDB" id="5593235at2759"/>
<sequence>MIVCWHFLGPQWRHRIPTSPAYSESPLPKYWSVSGKSSLEGVTDFKKLANLSVVALVFYGRPPTVSLLDCYLKRNLVENGGILDQVIWLARTKKEEDLEWLDALVDTSPSYTRHNLTFEDKDYRSAYDIIQNGTMYVKIDDDIVFFEDTTIPSLVSTRLQHPEYFIVSANIMNQPSLSWVHQHLGAIKPYLPEIEPPLGLPYIDSNSSNYNFTTSGNWRASELPVWDGPYTFNYTDYFLQHPNGPNPGHRWLPLETFNTDGTPIMDTAYDAFSQGLWQWQIAAQEHYSFFDNLEKNELYKYKVHMWDYNYARMGIQFVAMMGEDINLSKPIEEEDDEYYFSEVMPYTTRRHGIVDGRAMAAHYSFEPQREGIGSTDILDRYRAYARENICF</sequence>
<comment type="caution">
    <text evidence="1">The sequence shown here is derived from an EMBL/GenBank/DDBJ whole genome shotgun (WGS) entry which is preliminary data.</text>
</comment>
<evidence type="ECO:0000313" key="2">
    <source>
        <dbReference type="Proteomes" id="UP000800235"/>
    </source>
</evidence>
<keyword evidence="2" id="KW-1185">Reference proteome</keyword>
<evidence type="ECO:0000313" key="1">
    <source>
        <dbReference type="EMBL" id="KAF2437155.1"/>
    </source>
</evidence>